<dbReference type="Gene3D" id="1.10.3720.10">
    <property type="entry name" value="MetI-like"/>
    <property type="match status" value="1"/>
</dbReference>
<dbReference type="EMBL" id="JAOCZP010000011">
    <property type="protein sequence ID" value="MCT7378161.1"/>
    <property type="molecule type" value="Genomic_DNA"/>
</dbReference>
<name>A0ABT2LUE7_9HYPH</name>
<comment type="similarity">
    <text evidence="7">Belongs to the binding-protein-dependent transport system permease family.</text>
</comment>
<keyword evidence="4 7" id="KW-0812">Transmembrane</keyword>
<proteinExistence type="inferred from homology"/>
<feature type="transmembrane region" description="Helical" evidence="7">
    <location>
        <begin position="226"/>
        <end position="250"/>
    </location>
</feature>
<dbReference type="Pfam" id="PF00528">
    <property type="entry name" value="BPD_transp_1"/>
    <property type="match status" value="1"/>
</dbReference>
<keyword evidence="3" id="KW-1003">Cell membrane</keyword>
<dbReference type="InterPro" id="IPR051393">
    <property type="entry name" value="ABC_transporter_permease"/>
</dbReference>
<protein>
    <submittedName>
        <fullName evidence="9">Sugar ABC transporter permease</fullName>
    </submittedName>
</protein>
<keyword evidence="10" id="KW-1185">Reference proteome</keyword>
<evidence type="ECO:0000256" key="3">
    <source>
        <dbReference type="ARBA" id="ARBA00022475"/>
    </source>
</evidence>
<feature type="transmembrane region" description="Helical" evidence="7">
    <location>
        <begin position="279"/>
        <end position="300"/>
    </location>
</feature>
<feature type="transmembrane region" description="Helical" evidence="7">
    <location>
        <begin position="24"/>
        <end position="51"/>
    </location>
</feature>
<evidence type="ECO:0000313" key="9">
    <source>
        <dbReference type="EMBL" id="MCT7378161.1"/>
    </source>
</evidence>
<evidence type="ECO:0000259" key="8">
    <source>
        <dbReference type="PROSITE" id="PS50928"/>
    </source>
</evidence>
<organism evidence="9 10">
    <name type="scientific">Chelativorans salis</name>
    <dbReference type="NCBI Taxonomy" id="2978478"/>
    <lineage>
        <taxon>Bacteria</taxon>
        <taxon>Pseudomonadati</taxon>
        <taxon>Pseudomonadota</taxon>
        <taxon>Alphaproteobacteria</taxon>
        <taxon>Hyphomicrobiales</taxon>
        <taxon>Phyllobacteriaceae</taxon>
        <taxon>Chelativorans</taxon>
    </lineage>
</organism>
<keyword evidence="5 7" id="KW-1133">Transmembrane helix</keyword>
<dbReference type="InterPro" id="IPR000515">
    <property type="entry name" value="MetI-like"/>
</dbReference>
<reference evidence="9 10" key="1">
    <citation type="submission" date="2022-09" db="EMBL/GenBank/DDBJ databases">
        <title>Chelativorans salina sp. nov., a novel slightly halophilic bacterium isolated from a saline lake sediment enrichment.</title>
        <authorList>
            <person name="Gao L."/>
            <person name="Fang B.-Z."/>
            <person name="Li W.-J."/>
        </authorList>
    </citation>
    <scope>NUCLEOTIDE SEQUENCE [LARGE SCALE GENOMIC DNA]</scope>
    <source>
        <strain evidence="9 10">EGI FJ00035</strain>
    </source>
</reference>
<dbReference type="Proteomes" id="UP001320831">
    <property type="component" value="Unassembled WGS sequence"/>
</dbReference>
<dbReference type="RefSeq" id="WP_260906986.1">
    <property type="nucleotide sequence ID" value="NZ_JAOCZP010000011.1"/>
</dbReference>
<keyword evidence="6 7" id="KW-0472">Membrane</keyword>
<evidence type="ECO:0000256" key="2">
    <source>
        <dbReference type="ARBA" id="ARBA00022448"/>
    </source>
</evidence>
<dbReference type="SUPFAM" id="SSF161098">
    <property type="entry name" value="MetI-like"/>
    <property type="match status" value="1"/>
</dbReference>
<evidence type="ECO:0000256" key="6">
    <source>
        <dbReference type="ARBA" id="ARBA00023136"/>
    </source>
</evidence>
<evidence type="ECO:0000256" key="7">
    <source>
        <dbReference type="RuleBase" id="RU363032"/>
    </source>
</evidence>
<feature type="transmembrane region" description="Helical" evidence="7">
    <location>
        <begin position="167"/>
        <end position="190"/>
    </location>
</feature>
<accession>A0ABT2LUE7</accession>
<dbReference type="PROSITE" id="PS50928">
    <property type="entry name" value="ABC_TM1"/>
    <property type="match status" value="1"/>
</dbReference>
<evidence type="ECO:0000256" key="5">
    <source>
        <dbReference type="ARBA" id="ARBA00022989"/>
    </source>
</evidence>
<keyword evidence="2 7" id="KW-0813">Transport</keyword>
<evidence type="ECO:0000256" key="4">
    <source>
        <dbReference type="ARBA" id="ARBA00022692"/>
    </source>
</evidence>
<dbReference type="CDD" id="cd06261">
    <property type="entry name" value="TM_PBP2"/>
    <property type="match status" value="1"/>
</dbReference>
<feature type="domain" description="ABC transmembrane type-1" evidence="8">
    <location>
        <begin position="83"/>
        <end position="295"/>
    </location>
</feature>
<dbReference type="PANTHER" id="PTHR30193">
    <property type="entry name" value="ABC TRANSPORTER PERMEASE PROTEIN"/>
    <property type="match status" value="1"/>
</dbReference>
<feature type="transmembrane region" description="Helical" evidence="7">
    <location>
        <begin position="123"/>
        <end position="147"/>
    </location>
</feature>
<sequence length="310" mass="34109">MSMIQDGAPPLTAAERFHDFLQRLVPYALVIPGLVFVLGVLGYAVAGGVVLSLNETDMFLNQTFVGLKNYIDIFKDPRFQSSLWKTIVFVVSSITLGIALSMMFALTLYHVGFGRRFFRGLSLVPYFVSGIATAVMFRFIFTTSGGFVNYVLGGLGLPTPSWLGDPVLAFIVAVLANCWFMVPFATLILLGGLQTIDRDIYDAATIDGASGAQTFRRITLPLIKPMMGVSLIWVSYISFSTFDIILALTAGGPLRATELVSVYMYQIAFLQLDFGQGSVLMVVLLTFNTVLSLVYLKIFVFGDRRYKAAR</sequence>
<evidence type="ECO:0000256" key="1">
    <source>
        <dbReference type="ARBA" id="ARBA00004651"/>
    </source>
</evidence>
<feature type="transmembrane region" description="Helical" evidence="7">
    <location>
        <begin position="87"/>
        <end position="111"/>
    </location>
</feature>
<comment type="caution">
    <text evidence="9">The sequence shown here is derived from an EMBL/GenBank/DDBJ whole genome shotgun (WGS) entry which is preliminary data.</text>
</comment>
<gene>
    <name evidence="9" type="ORF">N5A92_24410</name>
</gene>
<comment type="subcellular location">
    <subcellularLocation>
        <location evidence="1 7">Cell membrane</location>
        <topology evidence="1 7">Multi-pass membrane protein</topology>
    </subcellularLocation>
</comment>
<dbReference type="InterPro" id="IPR035906">
    <property type="entry name" value="MetI-like_sf"/>
</dbReference>
<dbReference type="PANTHER" id="PTHR30193:SF37">
    <property type="entry name" value="INNER MEMBRANE ABC TRANSPORTER PERMEASE PROTEIN YCJO"/>
    <property type="match status" value="1"/>
</dbReference>
<evidence type="ECO:0000313" key="10">
    <source>
        <dbReference type="Proteomes" id="UP001320831"/>
    </source>
</evidence>